<dbReference type="Pfam" id="PF13340">
    <property type="entry name" value="DUF4096"/>
    <property type="match status" value="1"/>
</dbReference>
<dbReference type="EMBL" id="BMQA01000017">
    <property type="protein sequence ID" value="GGJ33302.1"/>
    <property type="molecule type" value="Genomic_DNA"/>
</dbReference>
<reference evidence="2" key="2">
    <citation type="submission" date="2020-09" db="EMBL/GenBank/DDBJ databases">
        <authorList>
            <person name="Sun Q."/>
            <person name="Ohkuma M."/>
        </authorList>
    </citation>
    <scope>NUCLEOTIDE SEQUENCE</scope>
    <source>
        <strain evidence="2">JCM 3086</strain>
    </source>
</reference>
<dbReference type="PANTHER" id="PTHR46637">
    <property type="entry name" value="TIS1421-TRANSPOSASE PROTEIN A"/>
    <property type="match status" value="1"/>
</dbReference>
<dbReference type="Proteomes" id="UP000657574">
    <property type="component" value="Unassembled WGS sequence"/>
</dbReference>
<dbReference type="InterPro" id="IPR025161">
    <property type="entry name" value="IS402-like_dom"/>
</dbReference>
<dbReference type="PANTHER" id="PTHR46637:SF1">
    <property type="entry name" value="BLL5188 PROTEIN"/>
    <property type="match status" value="1"/>
</dbReference>
<dbReference type="InterPro" id="IPR052909">
    <property type="entry name" value="Transposase_6_like"/>
</dbReference>
<keyword evidence="3" id="KW-1185">Reference proteome</keyword>
<evidence type="ECO:0000259" key="1">
    <source>
        <dbReference type="Pfam" id="PF13340"/>
    </source>
</evidence>
<evidence type="ECO:0000313" key="3">
    <source>
        <dbReference type="Proteomes" id="UP000657574"/>
    </source>
</evidence>
<sequence length="95" mass="10670">MGVDRAAPAAGAFGPIPDLCSYFNAVMWRFRTGSPWRDVPESYGSWSTIYDRFRMWARDEVFQALMDAVIAEAAVRDDVDLILVSVITSPPRPFP</sequence>
<organism evidence="2 3">
    <name type="scientific">Streptomyces brasiliensis</name>
    <dbReference type="NCBI Taxonomy" id="1954"/>
    <lineage>
        <taxon>Bacteria</taxon>
        <taxon>Bacillati</taxon>
        <taxon>Actinomycetota</taxon>
        <taxon>Actinomycetes</taxon>
        <taxon>Kitasatosporales</taxon>
        <taxon>Streptomycetaceae</taxon>
        <taxon>Streptomyces</taxon>
    </lineage>
</organism>
<dbReference type="RefSeq" id="WP_189313540.1">
    <property type="nucleotide sequence ID" value="NZ_BMQA01000017.1"/>
</dbReference>
<feature type="domain" description="Insertion element IS402-like" evidence="1">
    <location>
        <begin position="16"/>
        <end position="66"/>
    </location>
</feature>
<name>A0A917NVS9_9ACTN</name>
<gene>
    <name evidence="2" type="ORF">GCM10010121_050600</name>
</gene>
<comment type="caution">
    <text evidence="2">The sequence shown here is derived from an EMBL/GenBank/DDBJ whole genome shotgun (WGS) entry which is preliminary data.</text>
</comment>
<accession>A0A917NVS9</accession>
<evidence type="ECO:0000313" key="2">
    <source>
        <dbReference type="EMBL" id="GGJ33302.1"/>
    </source>
</evidence>
<reference evidence="2" key="1">
    <citation type="journal article" date="2014" name="Int. J. Syst. Evol. Microbiol.">
        <title>Complete genome sequence of Corynebacterium casei LMG S-19264T (=DSM 44701T), isolated from a smear-ripened cheese.</title>
        <authorList>
            <consortium name="US DOE Joint Genome Institute (JGI-PGF)"/>
            <person name="Walter F."/>
            <person name="Albersmeier A."/>
            <person name="Kalinowski J."/>
            <person name="Ruckert C."/>
        </authorList>
    </citation>
    <scope>NUCLEOTIDE SEQUENCE</scope>
    <source>
        <strain evidence="2">JCM 3086</strain>
    </source>
</reference>
<proteinExistence type="predicted"/>
<dbReference type="AlphaFoldDB" id="A0A917NVS9"/>
<protein>
    <recommendedName>
        <fullName evidence="1">Insertion element IS402-like domain-containing protein</fullName>
    </recommendedName>
</protein>